<dbReference type="PANTHER" id="PTHR41521">
    <property type="match status" value="1"/>
</dbReference>
<name>A0ABW1S8Y1_9PROT</name>
<evidence type="ECO:0000313" key="2">
    <source>
        <dbReference type="EMBL" id="MFC6197689.1"/>
    </source>
</evidence>
<gene>
    <name evidence="2" type="ORF">ACFQDM_06340</name>
</gene>
<proteinExistence type="predicted"/>
<evidence type="ECO:0000259" key="1">
    <source>
        <dbReference type="Pfam" id="PF07045"/>
    </source>
</evidence>
<dbReference type="InterPro" id="IPR010753">
    <property type="entry name" value="DUF1330"/>
</dbReference>
<dbReference type="EMBL" id="JBHSSW010000005">
    <property type="protein sequence ID" value="MFC6197689.1"/>
    <property type="molecule type" value="Genomic_DNA"/>
</dbReference>
<dbReference type="SUPFAM" id="SSF54909">
    <property type="entry name" value="Dimeric alpha+beta barrel"/>
    <property type="match status" value="1"/>
</dbReference>
<protein>
    <submittedName>
        <fullName evidence="2">DUF1330 domain-containing protein</fullName>
    </submittedName>
</protein>
<reference evidence="3" key="1">
    <citation type="journal article" date="2019" name="Int. J. Syst. Evol. Microbiol.">
        <title>The Global Catalogue of Microorganisms (GCM) 10K type strain sequencing project: providing services to taxonomists for standard genome sequencing and annotation.</title>
        <authorList>
            <consortium name="The Broad Institute Genomics Platform"/>
            <consortium name="The Broad Institute Genome Sequencing Center for Infectious Disease"/>
            <person name="Wu L."/>
            <person name="Ma J."/>
        </authorList>
    </citation>
    <scope>NUCLEOTIDE SEQUENCE [LARGE SCALE GENOMIC DNA]</scope>
    <source>
        <strain evidence="3">CGMCC-1.15741</strain>
    </source>
</reference>
<organism evidence="2 3">
    <name type="scientific">Ponticaulis profundi</name>
    <dbReference type="NCBI Taxonomy" id="2665222"/>
    <lineage>
        <taxon>Bacteria</taxon>
        <taxon>Pseudomonadati</taxon>
        <taxon>Pseudomonadota</taxon>
        <taxon>Alphaproteobacteria</taxon>
        <taxon>Hyphomonadales</taxon>
        <taxon>Hyphomonadaceae</taxon>
        <taxon>Ponticaulis</taxon>
    </lineage>
</organism>
<dbReference type="PANTHER" id="PTHR41521:SF4">
    <property type="entry name" value="BLR0684 PROTEIN"/>
    <property type="match status" value="1"/>
</dbReference>
<evidence type="ECO:0000313" key="3">
    <source>
        <dbReference type="Proteomes" id="UP001596303"/>
    </source>
</evidence>
<keyword evidence="3" id="KW-1185">Reference proteome</keyword>
<dbReference type="InterPro" id="IPR011008">
    <property type="entry name" value="Dimeric_a/b-barrel"/>
</dbReference>
<dbReference type="RefSeq" id="WP_377376951.1">
    <property type="nucleotide sequence ID" value="NZ_JBHSSW010000005.1"/>
</dbReference>
<accession>A0ABW1S8Y1</accession>
<feature type="domain" description="DUF1330" evidence="1">
    <location>
        <begin position="3"/>
        <end position="93"/>
    </location>
</feature>
<dbReference type="Pfam" id="PF07045">
    <property type="entry name" value="DUF1330"/>
    <property type="match status" value="1"/>
</dbReference>
<comment type="caution">
    <text evidence="2">The sequence shown here is derived from an EMBL/GenBank/DDBJ whole genome shotgun (WGS) entry which is preliminary data.</text>
</comment>
<sequence length="95" mass="10149">MAAFIVATVDINNPDGFRQYVQAIDGLSASYGGEAIVKSEVTDVMEGDVAVGQRVVIIKFPTADAIKSYLNDPRYQAGKAKRAGAAKVDMRIVVD</sequence>
<dbReference type="Proteomes" id="UP001596303">
    <property type="component" value="Unassembled WGS sequence"/>
</dbReference>
<dbReference type="Gene3D" id="3.30.70.100">
    <property type="match status" value="1"/>
</dbReference>